<evidence type="ECO:0000313" key="5">
    <source>
        <dbReference type="Proteomes" id="UP000675047"/>
    </source>
</evidence>
<reference evidence="4 5" key="1">
    <citation type="submission" date="2021-03" db="EMBL/GenBank/DDBJ databases">
        <title>Flavobacterium Flabelliformis Sp. Nov. And Flavobacterium Geliluteum Sp. Nov., Two Novel Multidrug Resistant Psychrophilic Species Isolated From Antarctica.</title>
        <authorList>
            <person name="Kralova S."/>
            <person name="Busse H.J."/>
            <person name="Bezdicek M."/>
            <person name="Nykrynova M."/>
            <person name="Kroupova E."/>
            <person name="Krsek D."/>
            <person name="Sedlacek I."/>
        </authorList>
    </citation>
    <scope>NUCLEOTIDE SEQUENCE [LARGE SCALE GENOMIC DNA]</scope>
    <source>
        <strain evidence="4 5">P7388</strain>
    </source>
</reference>
<comment type="caution">
    <text evidence="4">The sequence shown here is derived from an EMBL/GenBank/DDBJ whole genome shotgun (WGS) entry which is preliminary data.</text>
</comment>
<organism evidence="4 5">
    <name type="scientific">Flavobacterium geliluteum</name>
    <dbReference type="NCBI Taxonomy" id="2816120"/>
    <lineage>
        <taxon>Bacteria</taxon>
        <taxon>Pseudomonadati</taxon>
        <taxon>Bacteroidota</taxon>
        <taxon>Flavobacteriia</taxon>
        <taxon>Flavobacteriales</taxon>
        <taxon>Flavobacteriaceae</taxon>
        <taxon>Flavobacterium</taxon>
    </lineage>
</organism>
<dbReference type="Proteomes" id="UP000675047">
    <property type="component" value="Unassembled WGS sequence"/>
</dbReference>
<dbReference type="InterPro" id="IPR027385">
    <property type="entry name" value="Beta-barrel_OMP"/>
</dbReference>
<keyword evidence="1 2" id="KW-0732">Signal</keyword>
<feature type="chain" id="PRO_5037841734" evidence="2">
    <location>
        <begin position="19"/>
        <end position="205"/>
    </location>
</feature>
<accession>A0A941AY42</accession>
<evidence type="ECO:0000313" key="4">
    <source>
        <dbReference type="EMBL" id="MBP4137322.1"/>
    </source>
</evidence>
<feature type="domain" description="Outer membrane protein beta-barrel" evidence="3">
    <location>
        <begin position="7"/>
        <end position="201"/>
    </location>
</feature>
<proteinExistence type="predicted"/>
<dbReference type="AlphaFoldDB" id="A0A941AY42"/>
<evidence type="ECO:0000256" key="2">
    <source>
        <dbReference type="SAM" id="SignalP"/>
    </source>
</evidence>
<dbReference type="RefSeq" id="WP_210665359.1">
    <property type="nucleotide sequence ID" value="NZ_JAGFBV010000005.1"/>
</dbReference>
<protein>
    <submittedName>
        <fullName evidence="4">PorT family protein</fullName>
    </submittedName>
</protein>
<dbReference type="SUPFAM" id="SSF56925">
    <property type="entry name" value="OMPA-like"/>
    <property type="match status" value="1"/>
</dbReference>
<dbReference type="EMBL" id="JAGFBV010000005">
    <property type="protein sequence ID" value="MBP4137322.1"/>
    <property type="molecule type" value="Genomic_DNA"/>
</dbReference>
<dbReference type="Pfam" id="PF13505">
    <property type="entry name" value="OMP_b-brl"/>
    <property type="match status" value="1"/>
</dbReference>
<feature type="signal peptide" evidence="2">
    <location>
        <begin position="1"/>
        <end position="18"/>
    </location>
</feature>
<sequence>MKKIIVIAIFLLAGVSNAQVTFKPGLRTGAAFSTFSNTQSDYKTDFYLGAFGEINLTKVYALQPEITYIRQGSNNIKTYIGYNTDTGEDITVSRNLEIDYLSLAMINKFTFNGGFQVMAGPTVDFRLQDNLIYENTDVDLTLVAGFGYRLPSGLAFEARFKKGFVDVLDSDYYGSNNGNNDYWFRDYNTNINFQLGVSYSFGGKK</sequence>
<evidence type="ECO:0000259" key="3">
    <source>
        <dbReference type="Pfam" id="PF13505"/>
    </source>
</evidence>
<name>A0A941AY42_9FLAO</name>
<keyword evidence="5" id="KW-1185">Reference proteome</keyword>
<dbReference type="InterPro" id="IPR011250">
    <property type="entry name" value="OMP/PagP_B-barrel"/>
</dbReference>
<evidence type="ECO:0000256" key="1">
    <source>
        <dbReference type="ARBA" id="ARBA00022729"/>
    </source>
</evidence>
<gene>
    <name evidence="4" type="ORF">J3495_04405</name>
</gene>